<reference evidence="1 2" key="1">
    <citation type="submission" date="2017-01" db="EMBL/GenBank/DDBJ databases">
        <title>Draft sequence of Acidihalobacter ferrooxidans strain DSM 14175 (strain V8).</title>
        <authorList>
            <person name="Khaleque H.N."/>
            <person name="Ramsay J.P."/>
            <person name="Murphy R.J.T."/>
            <person name="Kaksonen A.H."/>
            <person name="Boxall N.J."/>
            <person name="Watkin E.L.J."/>
        </authorList>
    </citation>
    <scope>NUCLEOTIDE SEQUENCE [LARGE SCALE GENOMIC DNA]</scope>
    <source>
        <strain evidence="1 2">V8</strain>
    </source>
</reference>
<dbReference type="STRING" id="1765967.BW247_13345"/>
<evidence type="ECO:0008006" key="3">
    <source>
        <dbReference type="Google" id="ProtNLM"/>
    </source>
</evidence>
<evidence type="ECO:0000313" key="1">
    <source>
        <dbReference type="EMBL" id="APZ43955.1"/>
    </source>
</evidence>
<dbReference type="RefSeq" id="WP_076837579.1">
    <property type="nucleotide sequence ID" value="NZ_CP019434.1"/>
</dbReference>
<sequence>MSRLLLLIAIAAVGYYLYRSLRRPKAPPPRQVHAEDAVRCEYCGVHLPASEAIRVGTHPYCSEAHRKLAGAAQQRDDAD</sequence>
<gene>
    <name evidence="1" type="ORF">BW247_13345</name>
</gene>
<proteinExistence type="predicted"/>
<dbReference type="NCBIfam" id="NF041023">
    <property type="entry name" value="PP0621_fam"/>
    <property type="match status" value="1"/>
</dbReference>
<name>A0A1P8UJD8_9GAMM</name>
<dbReference type="AlphaFoldDB" id="A0A1P8UJD8"/>
<accession>A0A1P8UJD8</accession>
<dbReference type="KEGG" id="afy:BW247_13345"/>
<dbReference type="Proteomes" id="UP000243807">
    <property type="component" value="Chromosome"/>
</dbReference>
<dbReference type="EMBL" id="CP019434">
    <property type="protein sequence ID" value="APZ43955.1"/>
    <property type="molecule type" value="Genomic_DNA"/>
</dbReference>
<organism evidence="1 2">
    <name type="scientific">Acidihalobacter ferrooxydans</name>
    <dbReference type="NCBI Taxonomy" id="1765967"/>
    <lineage>
        <taxon>Bacteria</taxon>
        <taxon>Pseudomonadati</taxon>
        <taxon>Pseudomonadota</taxon>
        <taxon>Gammaproteobacteria</taxon>
        <taxon>Chromatiales</taxon>
        <taxon>Ectothiorhodospiraceae</taxon>
        <taxon>Acidihalobacter</taxon>
    </lineage>
</organism>
<keyword evidence="2" id="KW-1185">Reference proteome</keyword>
<protein>
    <recommendedName>
        <fullName evidence="3">Preprotein translocase subunit YajC</fullName>
    </recommendedName>
</protein>
<evidence type="ECO:0000313" key="2">
    <source>
        <dbReference type="Proteomes" id="UP000243807"/>
    </source>
</evidence>
<dbReference type="InterPro" id="IPR049708">
    <property type="entry name" value="PP0621-like"/>
</dbReference>
<dbReference type="OrthoDB" id="9814432at2"/>